<feature type="compositionally biased region" description="Basic and acidic residues" evidence="1">
    <location>
        <begin position="72"/>
        <end position="97"/>
    </location>
</feature>
<sequence>MARCSTMSETSMILTVTFRIPHARDAWMGDISCGLTGSGRVRHGRAAARVLALPWRGDLRWLVGWVHERDPSRRGTCRRDPSARLLTDRRHPADRRPPTATVSAREAAGTAAPGTAASPYCAARATPGTSGWARPVPGLRWKKCWAVRAFPAGNGLVGFEEQ</sequence>
<protein>
    <submittedName>
        <fullName evidence="2">Uncharacterized protein</fullName>
    </submittedName>
</protein>
<accession>A0A4P9WSJ7</accession>
<evidence type="ECO:0000313" key="3">
    <source>
        <dbReference type="Proteomes" id="UP000268535"/>
    </source>
</evidence>
<organism evidence="2 3">
    <name type="scientific">Caulochytrium protostelioides</name>
    <dbReference type="NCBI Taxonomy" id="1555241"/>
    <lineage>
        <taxon>Eukaryota</taxon>
        <taxon>Fungi</taxon>
        <taxon>Fungi incertae sedis</taxon>
        <taxon>Chytridiomycota</taxon>
        <taxon>Chytridiomycota incertae sedis</taxon>
        <taxon>Chytridiomycetes</taxon>
        <taxon>Caulochytriales</taxon>
        <taxon>Caulochytriaceae</taxon>
        <taxon>Caulochytrium</taxon>
    </lineage>
</organism>
<dbReference type="Proteomes" id="UP000268535">
    <property type="component" value="Unassembled WGS sequence"/>
</dbReference>
<evidence type="ECO:0000256" key="1">
    <source>
        <dbReference type="SAM" id="MobiDB-lite"/>
    </source>
</evidence>
<evidence type="ECO:0000313" key="2">
    <source>
        <dbReference type="EMBL" id="RKO96134.1"/>
    </source>
</evidence>
<gene>
    <name evidence="2" type="ORF">CAUPRSCDRAFT_12168</name>
</gene>
<reference evidence="3" key="1">
    <citation type="journal article" date="2018" name="Nat. Microbiol.">
        <title>Leveraging single-cell genomics to expand the fungal tree of life.</title>
        <authorList>
            <person name="Ahrendt S.R."/>
            <person name="Quandt C.A."/>
            <person name="Ciobanu D."/>
            <person name="Clum A."/>
            <person name="Salamov A."/>
            <person name="Andreopoulos B."/>
            <person name="Cheng J.F."/>
            <person name="Woyke T."/>
            <person name="Pelin A."/>
            <person name="Henrissat B."/>
            <person name="Reynolds N.K."/>
            <person name="Benny G.L."/>
            <person name="Smith M.E."/>
            <person name="James T.Y."/>
            <person name="Grigoriev I.V."/>
        </authorList>
    </citation>
    <scope>NUCLEOTIDE SEQUENCE [LARGE SCALE GENOMIC DNA]</scope>
    <source>
        <strain evidence="3">ATCC 52028</strain>
    </source>
</reference>
<dbReference type="EMBL" id="ML010320">
    <property type="protein sequence ID" value="RKO96134.1"/>
    <property type="molecule type" value="Genomic_DNA"/>
</dbReference>
<feature type="region of interest" description="Disordered" evidence="1">
    <location>
        <begin position="72"/>
        <end position="120"/>
    </location>
</feature>
<feature type="compositionally biased region" description="Low complexity" evidence="1">
    <location>
        <begin position="103"/>
        <end position="119"/>
    </location>
</feature>
<dbReference type="AlphaFoldDB" id="A0A4P9WSJ7"/>
<proteinExistence type="predicted"/>
<name>A0A4P9WSJ7_9FUNG</name>